<evidence type="ECO:0000313" key="3">
    <source>
        <dbReference type="Proteomes" id="UP000033121"/>
    </source>
</evidence>
<gene>
    <name evidence="2" type="ORF">FPE01S_04_02870</name>
</gene>
<dbReference type="Gene3D" id="1.10.10.10">
    <property type="entry name" value="Winged helix-like DNA-binding domain superfamily/Winged helix DNA-binding domain"/>
    <property type="match status" value="1"/>
</dbReference>
<keyword evidence="3" id="KW-1185">Reference proteome</keyword>
<dbReference type="InterPro" id="IPR036390">
    <property type="entry name" value="WH_DNA-bd_sf"/>
</dbReference>
<reference evidence="2 3" key="1">
    <citation type="submission" date="2015-04" db="EMBL/GenBank/DDBJ databases">
        <title>Whole genome shotgun sequence of Flavihumibacter petaseus NBRC 106054.</title>
        <authorList>
            <person name="Miyazawa S."/>
            <person name="Hosoyama A."/>
            <person name="Hashimoto M."/>
            <person name="Noguchi M."/>
            <person name="Tsuchikane K."/>
            <person name="Ohji S."/>
            <person name="Yamazoe A."/>
            <person name="Ichikawa N."/>
            <person name="Kimura A."/>
            <person name="Fujita N."/>
        </authorList>
    </citation>
    <scope>NUCLEOTIDE SEQUENCE [LARGE SCALE GENOMIC DNA]</scope>
    <source>
        <strain evidence="2 3">NBRC 106054</strain>
    </source>
</reference>
<evidence type="ECO:0000259" key="1">
    <source>
        <dbReference type="PROSITE" id="PS50995"/>
    </source>
</evidence>
<organism evidence="2 3">
    <name type="scientific">Flavihumibacter petaseus NBRC 106054</name>
    <dbReference type="NCBI Taxonomy" id="1220578"/>
    <lineage>
        <taxon>Bacteria</taxon>
        <taxon>Pseudomonadati</taxon>
        <taxon>Bacteroidota</taxon>
        <taxon>Chitinophagia</taxon>
        <taxon>Chitinophagales</taxon>
        <taxon>Chitinophagaceae</taxon>
        <taxon>Flavihumibacter</taxon>
    </lineage>
</organism>
<name>A0A0E9N5E9_9BACT</name>
<dbReference type="PANTHER" id="PTHR33164">
    <property type="entry name" value="TRANSCRIPTIONAL REGULATOR, MARR FAMILY"/>
    <property type="match status" value="1"/>
</dbReference>
<dbReference type="GO" id="GO:0003700">
    <property type="term" value="F:DNA-binding transcription factor activity"/>
    <property type="evidence" value="ECO:0007669"/>
    <property type="project" value="InterPro"/>
</dbReference>
<proteinExistence type="predicted"/>
<dbReference type="PANTHER" id="PTHR33164:SF43">
    <property type="entry name" value="HTH-TYPE TRANSCRIPTIONAL REPRESSOR YETL"/>
    <property type="match status" value="1"/>
</dbReference>
<dbReference type="InterPro" id="IPR000835">
    <property type="entry name" value="HTH_MarR-typ"/>
</dbReference>
<dbReference type="Pfam" id="PF12802">
    <property type="entry name" value="MarR_2"/>
    <property type="match status" value="1"/>
</dbReference>
<dbReference type="PROSITE" id="PS50995">
    <property type="entry name" value="HTH_MARR_2"/>
    <property type="match status" value="1"/>
</dbReference>
<sequence length="131" mass="14674">MYFASGALARKIEKLAMETWRKVSLSPSHGYLLMMVLDQPGIQPGSVAGQLQLSPSTVTRLVEKLEEKKLVTRTTDGKVTRIHPTAEGKALYPELELCISQFHEKLDGLVDRTSADHLIRQINQVTDKLPY</sequence>
<dbReference type="EMBL" id="BBWV01000004">
    <property type="protein sequence ID" value="GAO45044.1"/>
    <property type="molecule type" value="Genomic_DNA"/>
</dbReference>
<protein>
    <submittedName>
        <fullName evidence="2">Putative MarR family transcriptional regulator</fullName>
    </submittedName>
</protein>
<dbReference type="InterPro" id="IPR039422">
    <property type="entry name" value="MarR/SlyA-like"/>
</dbReference>
<dbReference type="SMART" id="SM00347">
    <property type="entry name" value="HTH_MARR"/>
    <property type="match status" value="1"/>
</dbReference>
<comment type="caution">
    <text evidence="2">The sequence shown here is derived from an EMBL/GenBank/DDBJ whole genome shotgun (WGS) entry which is preliminary data.</text>
</comment>
<dbReference type="InterPro" id="IPR036388">
    <property type="entry name" value="WH-like_DNA-bd_sf"/>
</dbReference>
<dbReference type="Proteomes" id="UP000033121">
    <property type="component" value="Unassembled WGS sequence"/>
</dbReference>
<dbReference type="SUPFAM" id="SSF46785">
    <property type="entry name" value="Winged helix' DNA-binding domain"/>
    <property type="match status" value="1"/>
</dbReference>
<accession>A0A0E9N5E9</accession>
<dbReference type="AlphaFoldDB" id="A0A0E9N5E9"/>
<dbReference type="STRING" id="1220578.FPE01S_04_02870"/>
<dbReference type="GO" id="GO:0006950">
    <property type="term" value="P:response to stress"/>
    <property type="evidence" value="ECO:0007669"/>
    <property type="project" value="TreeGrafter"/>
</dbReference>
<evidence type="ECO:0000313" key="2">
    <source>
        <dbReference type="EMBL" id="GAO45044.1"/>
    </source>
</evidence>
<feature type="domain" description="HTH marR-type" evidence="1">
    <location>
        <begin position="1"/>
        <end position="127"/>
    </location>
</feature>